<evidence type="ECO:0000256" key="1">
    <source>
        <dbReference type="SAM" id="MobiDB-lite"/>
    </source>
</evidence>
<accession>A0A644SYM4</accession>
<feature type="region of interest" description="Disordered" evidence="1">
    <location>
        <begin position="37"/>
        <end position="62"/>
    </location>
</feature>
<proteinExistence type="predicted"/>
<name>A0A644SYM4_9ZZZZ</name>
<organism evidence="2">
    <name type="scientific">bioreactor metagenome</name>
    <dbReference type="NCBI Taxonomy" id="1076179"/>
    <lineage>
        <taxon>unclassified sequences</taxon>
        <taxon>metagenomes</taxon>
        <taxon>ecological metagenomes</taxon>
    </lineage>
</organism>
<protein>
    <submittedName>
        <fullName evidence="2">Uncharacterized protein</fullName>
    </submittedName>
</protein>
<gene>
    <name evidence="2" type="ORF">SDC9_05345</name>
</gene>
<dbReference type="EMBL" id="VSSQ01000010">
    <property type="protein sequence ID" value="MPL59790.1"/>
    <property type="molecule type" value="Genomic_DNA"/>
</dbReference>
<reference evidence="2" key="1">
    <citation type="submission" date="2019-08" db="EMBL/GenBank/DDBJ databases">
        <authorList>
            <person name="Kucharzyk K."/>
            <person name="Murdoch R.W."/>
            <person name="Higgins S."/>
            <person name="Loffler F."/>
        </authorList>
    </citation>
    <scope>NUCLEOTIDE SEQUENCE</scope>
</reference>
<evidence type="ECO:0000313" key="2">
    <source>
        <dbReference type="EMBL" id="MPL59790.1"/>
    </source>
</evidence>
<sequence>MVGHIGAFVGRVHDFPQCPEYGGEVQEPEIPGYADHPETDGVENAGQGHGVDGFPLPRKGHDRCRKKNYQRRVQRHTGAEYRRPGEAEKFLGLERKGEAVLGVHEPIPGCDHGENDEEGSGRQGLQKISLIRFLGAARSYGGVDLLLGRLGLRHLERHDVYGGEDGDSVAPEQPGGGVFEEESRDERSDGETQIMPQVGEGESRPPVFWRGEVGHHGASRRVGNAVEEHAGEDQYRHVLGQGGESAGYVEGPRDYLRDHHDLLAAEPVGQLAADEPRGYIYHRYDEHEPSGFALAHVQPAGEIQGHEREYEYPHRVDHCD</sequence>
<dbReference type="AlphaFoldDB" id="A0A644SYM4"/>
<comment type="caution">
    <text evidence="2">The sequence shown here is derived from an EMBL/GenBank/DDBJ whole genome shotgun (WGS) entry which is preliminary data.</text>
</comment>
<feature type="region of interest" description="Disordered" evidence="1">
    <location>
        <begin position="161"/>
        <end position="207"/>
    </location>
</feature>